<protein>
    <recommendedName>
        <fullName evidence="6">NAD-dependent epimerase/dehydratase domain-containing protein</fullName>
    </recommendedName>
</protein>
<proteinExistence type="predicted"/>
<evidence type="ECO:0000259" key="1">
    <source>
        <dbReference type="Pfam" id="PF01370"/>
    </source>
</evidence>
<dbReference type="Pfam" id="PF01408">
    <property type="entry name" value="GFO_IDH_MocA"/>
    <property type="match status" value="1"/>
</dbReference>
<comment type="caution">
    <text evidence="4">The sequence shown here is derived from an EMBL/GenBank/DDBJ whole genome shotgun (WGS) entry which is preliminary data.</text>
</comment>
<name>A0A1F4UJJ4_UNCKA</name>
<dbReference type="Pfam" id="PF22725">
    <property type="entry name" value="GFO_IDH_MocA_C3"/>
    <property type="match status" value="1"/>
</dbReference>
<gene>
    <name evidence="4" type="ORF">A2V49_02645</name>
</gene>
<evidence type="ECO:0008006" key="6">
    <source>
        <dbReference type="Google" id="ProtNLM"/>
    </source>
</evidence>
<evidence type="ECO:0000259" key="3">
    <source>
        <dbReference type="Pfam" id="PF22725"/>
    </source>
</evidence>
<organism evidence="4 5">
    <name type="scientific">candidate division WWE3 bacterium RBG_19FT_COMBO_34_6</name>
    <dbReference type="NCBI Taxonomy" id="1802612"/>
    <lineage>
        <taxon>Bacteria</taxon>
        <taxon>Katanobacteria</taxon>
    </lineage>
</organism>
<evidence type="ECO:0000313" key="5">
    <source>
        <dbReference type="Proteomes" id="UP000178615"/>
    </source>
</evidence>
<dbReference type="AlphaFoldDB" id="A0A1F4UJJ4"/>
<feature type="non-terminal residue" evidence="4">
    <location>
        <position position="494"/>
    </location>
</feature>
<dbReference type="InterPro" id="IPR052515">
    <property type="entry name" value="Gfo/Idh/MocA_Oxidoreductase"/>
</dbReference>
<dbReference type="EMBL" id="MEUV01000049">
    <property type="protein sequence ID" value="OGC45135.1"/>
    <property type="molecule type" value="Genomic_DNA"/>
</dbReference>
<dbReference type="GO" id="GO:0000166">
    <property type="term" value="F:nucleotide binding"/>
    <property type="evidence" value="ECO:0007669"/>
    <property type="project" value="InterPro"/>
</dbReference>
<dbReference type="SUPFAM" id="SSF51735">
    <property type="entry name" value="NAD(P)-binding Rossmann-fold domains"/>
    <property type="match status" value="2"/>
</dbReference>
<dbReference type="InterPro" id="IPR055170">
    <property type="entry name" value="GFO_IDH_MocA-like_dom"/>
</dbReference>
<sequence>MQKIYITGANGFIGHNLVEYLSKKYEIYALLRNGTLPSFNLKKNITIVYGDLLNKDSLTKSIPQDCVVIHLAANPYDPILSYKVNVGGTRNLVEASLKKHIKHFINISSQSTKIRKKGVYANTKIESDKIVESSGLNYTILKPSLVYGPGNKGLFSKIKAAISLIPFVPIFGSGKTLFNPLHVDDLNILIEKIINDKSAFNKTYDIGSKNKISYNTFYLLTLRYLKKNAKLVHIPVFVGVFMGKIMTKFMKTPIFYVDNVLGSTQESNCNPKEILTKYKFSPLKIKDGMEKIFKPKGINTAIVGLGKMSLIHTPILETFKEVNIVALIDPVPVMYPSLKSLGTDANYYSSFKKAIKKENINAVFVLSPNFTHFDILKTALDNNIHVFSEKPLTINPSQIEYLSKIETKSIIRVGYTLIFNRVFLHLKKIIENKELGNIESFKATFYHSEVLKEKKGWMFTKNLSGGGVLMNPGPHLFSLINLLFGKPNKVIGKI</sequence>
<dbReference type="Gene3D" id="3.40.50.720">
    <property type="entry name" value="NAD(P)-binding Rossmann-like Domain"/>
    <property type="match status" value="2"/>
</dbReference>
<evidence type="ECO:0000313" key="4">
    <source>
        <dbReference type="EMBL" id="OGC45135.1"/>
    </source>
</evidence>
<accession>A0A1F4UJJ4</accession>
<dbReference type="PANTHER" id="PTHR43249:SF1">
    <property type="entry name" value="D-GLUCOSIDE 3-DEHYDROGENASE"/>
    <property type="match status" value="1"/>
</dbReference>
<feature type="domain" description="GFO/IDH/MocA-like oxidoreductase" evidence="3">
    <location>
        <begin position="423"/>
        <end position="492"/>
    </location>
</feature>
<dbReference type="InterPro" id="IPR000683">
    <property type="entry name" value="Gfo/Idh/MocA-like_OxRdtase_N"/>
</dbReference>
<dbReference type="Gene3D" id="3.30.360.10">
    <property type="entry name" value="Dihydrodipicolinate Reductase, domain 2"/>
    <property type="match status" value="1"/>
</dbReference>
<feature type="domain" description="Gfo/Idh/MocA-like oxidoreductase N-terminal" evidence="2">
    <location>
        <begin position="298"/>
        <end position="409"/>
    </location>
</feature>
<feature type="domain" description="NAD-dependent epimerase/dehydratase" evidence="1">
    <location>
        <begin position="4"/>
        <end position="207"/>
    </location>
</feature>
<dbReference type="Proteomes" id="UP000178615">
    <property type="component" value="Unassembled WGS sequence"/>
</dbReference>
<reference evidence="4 5" key="1">
    <citation type="journal article" date="2016" name="Nat. Commun.">
        <title>Thousands of microbial genomes shed light on interconnected biogeochemical processes in an aquifer system.</title>
        <authorList>
            <person name="Anantharaman K."/>
            <person name="Brown C.T."/>
            <person name="Hug L.A."/>
            <person name="Sharon I."/>
            <person name="Castelle C.J."/>
            <person name="Probst A.J."/>
            <person name="Thomas B.C."/>
            <person name="Singh A."/>
            <person name="Wilkins M.J."/>
            <person name="Karaoz U."/>
            <person name="Brodie E.L."/>
            <person name="Williams K.H."/>
            <person name="Hubbard S.S."/>
            <person name="Banfield J.F."/>
        </authorList>
    </citation>
    <scope>NUCLEOTIDE SEQUENCE [LARGE SCALE GENOMIC DNA]</scope>
</reference>
<evidence type="ECO:0000259" key="2">
    <source>
        <dbReference type="Pfam" id="PF01408"/>
    </source>
</evidence>
<dbReference type="PANTHER" id="PTHR43249">
    <property type="entry name" value="UDP-N-ACETYL-2-AMINO-2-DEOXY-D-GLUCURONATE OXIDASE"/>
    <property type="match status" value="1"/>
</dbReference>
<dbReference type="InterPro" id="IPR001509">
    <property type="entry name" value="Epimerase_deHydtase"/>
</dbReference>
<dbReference type="InterPro" id="IPR036291">
    <property type="entry name" value="NAD(P)-bd_dom_sf"/>
</dbReference>
<dbReference type="Pfam" id="PF01370">
    <property type="entry name" value="Epimerase"/>
    <property type="match status" value="1"/>
</dbReference>